<feature type="region of interest" description="Disordered" evidence="1">
    <location>
        <begin position="1"/>
        <end position="42"/>
    </location>
</feature>
<proteinExistence type="predicted"/>
<comment type="caution">
    <text evidence="2">The sequence shown here is derived from an EMBL/GenBank/DDBJ whole genome shotgun (WGS) entry which is preliminary data.</text>
</comment>
<reference evidence="2" key="1">
    <citation type="journal article" date="2014" name="Int. J. Syst. Evol. Microbiol.">
        <title>Complete genome sequence of Corynebacterium casei LMG S-19264T (=DSM 44701T), isolated from a smear-ripened cheese.</title>
        <authorList>
            <consortium name="US DOE Joint Genome Institute (JGI-PGF)"/>
            <person name="Walter F."/>
            <person name="Albersmeier A."/>
            <person name="Kalinowski J."/>
            <person name="Ruckert C."/>
        </authorList>
    </citation>
    <scope>NUCLEOTIDE SEQUENCE</scope>
    <source>
        <strain evidence="2">JCM 5069</strain>
    </source>
</reference>
<evidence type="ECO:0000256" key="1">
    <source>
        <dbReference type="SAM" id="MobiDB-lite"/>
    </source>
</evidence>
<evidence type="ECO:0008006" key="4">
    <source>
        <dbReference type="Google" id="ProtNLM"/>
    </source>
</evidence>
<feature type="compositionally biased region" description="Gly residues" evidence="1">
    <location>
        <begin position="1"/>
        <end position="11"/>
    </location>
</feature>
<evidence type="ECO:0000313" key="3">
    <source>
        <dbReference type="Proteomes" id="UP000603708"/>
    </source>
</evidence>
<evidence type="ECO:0000313" key="2">
    <source>
        <dbReference type="EMBL" id="GHH81474.1"/>
    </source>
</evidence>
<dbReference type="EMBL" id="BNCD01000011">
    <property type="protein sequence ID" value="GHH81474.1"/>
    <property type="molecule type" value="Genomic_DNA"/>
</dbReference>
<reference evidence="2" key="2">
    <citation type="submission" date="2020-09" db="EMBL/GenBank/DDBJ databases">
        <authorList>
            <person name="Sun Q."/>
            <person name="Ohkuma M."/>
        </authorList>
    </citation>
    <scope>NUCLEOTIDE SEQUENCE</scope>
    <source>
        <strain evidence="2">JCM 5069</strain>
    </source>
</reference>
<organism evidence="2 3">
    <name type="scientific">Streptomyces sulfonofaciens</name>
    <dbReference type="NCBI Taxonomy" id="68272"/>
    <lineage>
        <taxon>Bacteria</taxon>
        <taxon>Bacillati</taxon>
        <taxon>Actinomycetota</taxon>
        <taxon>Actinomycetes</taxon>
        <taxon>Kitasatosporales</taxon>
        <taxon>Streptomycetaceae</taxon>
        <taxon>Streptomyces</taxon>
    </lineage>
</organism>
<dbReference type="Proteomes" id="UP000603708">
    <property type="component" value="Unassembled WGS sequence"/>
</dbReference>
<keyword evidence="3" id="KW-1185">Reference proteome</keyword>
<name>A0A919L2X9_9ACTN</name>
<protein>
    <recommendedName>
        <fullName evidence="4">Lipoprotein</fullName>
    </recommendedName>
</protein>
<sequence>MCGGGPGGGAGLAPSRPGGTGTLAPGRRMRDRDASRRRRPLTAPGREAALLVIAISLRRARRAVLVRAGAAGAGLIVAGAALAACAGDPDAGTNGEGKLPAQQIQSDTRKSARAAPTVRLSGTVVSKGGTYRLDMRLKDNGGTGSVTADGSTLQLLRVGDHLYLKAGASFWRGKDGEGNADSAAAAKLSGKYVRVPKGDPSYQRLSGFTDKDVLLDGLLTLHGELGKGDHGETAGIRTVEITGDGGAGGTLKVSLEGRPRPVRLERAGGAGTLSFTEWGRAFTLREPAKGETVDYGKALPTS</sequence>
<gene>
    <name evidence="2" type="ORF">GCM10018793_38920</name>
</gene>
<accession>A0A919L2X9</accession>
<feature type="region of interest" description="Disordered" evidence="1">
    <location>
        <begin position="94"/>
        <end position="117"/>
    </location>
</feature>
<dbReference type="AlphaFoldDB" id="A0A919L2X9"/>